<dbReference type="PANTHER" id="PTHR33217">
    <property type="entry name" value="TRANSPOSASE FOR INSERTION SEQUENCE ELEMENT IS1081"/>
    <property type="match status" value="1"/>
</dbReference>
<keyword evidence="9" id="KW-1185">Reference proteome</keyword>
<reference evidence="8 10" key="2">
    <citation type="submission" date="2014-01" db="EMBL/GenBank/DDBJ databases">
        <title>Draft genome sequencing of Bacillus alcalophilus CGMCC 1.3604.</title>
        <authorList>
            <person name="Yang J."/>
            <person name="Diao L."/>
            <person name="Yang S."/>
        </authorList>
    </citation>
    <scope>NUCLEOTIDE SEQUENCE [LARGE SCALE GENOMIC DNA]</scope>
    <source>
        <strain evidence="8 10">CGMCC 1.3604</strain>
    </source>
</reference>
<evidence type="ECO:0000313" key="10">
    <source>
        <dbReference type="Proteomes" id="UP000297014"/>
    </source>
</evidence>
<dbReference type="RefSeq" id="WP_003322369.1">
    <property type="nucleotide sequence ID" value="NZ_ALPT02000160.1"/>
</dbReference>
<comment type="caution">
    <text evidence="7">The sequence shown here is derived from an EMBL/GenBank/DDBJ whole genome shotgun (WGS) entry which is preliminary data.</text>
</comment>
<comment type="similarity">
    <text evidence="2 6">Belongs to the transposase mutator family.</text>
</comment>
<accession>A0A094WCG5</accession>
<keyword evidence="3 6" id="KW-0815">Transposition</keyword>
<dbReference type="InterPro" id="IPR001207">
    <property type="entry name" value="Transposase_mutator"/>
</dbReference>
<dbReference type="Proteomes" id="UP000002754">
    <property type="component" value="Unassembled WGS sequence"/>
</dbReference>
<evidence type="ECO:0000313" key="8">
    <source>
        <dbReference type="EMBL" id="THG90341.1"/>
    </source>
</evidence>
<dbReference type="AlphaFoldDB" id="A0A094WCG5"/>
<evidence type="ECO:0000313" key="7">
    <source>
        <dbReference type="EMBL" id="KGA95469.1"/>
    </source>
</evidence>
<dbReference type="EMBL" id="ALPT02000160">
    <property type="protein sequence ID" value="KGA95469.1"/>
    <property type="molecule type" value="Genomic_DNA"/>
</dbReference>
<gene>
    <name evidence="8" type="ORF">AJ85_11405</name>
    <name evidence="7" type="ORF">BALCAV_0222460</name>
</gene>
<dbReference type="GO" id="GO:0006313">
    <property type="term" value="P:DNA transposition"/>
    <property type="evidence" value="ECO:0007669"/>
    <property type="project" value="UniProtKB-UniRule"/>
</dbReference>
<dbReference type="EMBL" id="JALP01000161">
    <property type="protein sequence ID" value="THG90341.1"/>
    <property type="molecule type" value="Genomic_DNA"/>
</dbReference>
<evidence type="ECO:0000256" key="5">
    <source>
        <dbReference type="ARBA" id="ARBA00023172"/>
    </source>
</evidence>
<dbReference type="STRING" id="1218173.BALCAV_0222460"/>
<keyword evidence="4 6" id="KW-0238">DNA-binding</keyword>
<comment type="function">
    <text evidence="1 6">Required for the transposition of the insertion element.</text>
</comment>
<keyword evidence="5 6" id="KW-0233">DNA recombination</keyword>
<protein>
    <recommendedName>
        <fullName evidence="6">Mutator family transposase</fullName>
    </recommendedName>
</protein>
<evidence type="ECO:0000313" key="9">
    <source>
        <dbReference type="Proteomes" id="UP000002754"/>
    </source>
</evidence>
<keyword evidence="6" id="KW-0814">Transposable element</keyword>
<dbReference type="NCBIfam" id="NF033543">
    <property type="entry name" value="transpos_IS256"/>
    <property type="match status" value="1"/>
</dbReference>
<evidence type="ECO:0000256" key="4">
    <source>
        <dbReference type="ARBA" id="ARBA00023125"/>
    </source>
</evidence>
<proteinExistence type="inferred from homology"/>
<dbReference type="Pfam" id="PF00872">
    <property type="entry name" value="Transposase_mut"/>
    <property type="match status" value="1"/>
</dbReference>
<reference evidence="7 9" key="1">
    <citation type="journal article" date="2014" name="Genome Announc.">
        <title>Draft Genome Sequence of Bacillus alcalophilus AV1934, a Classic Alkaliphile Isolated from Human Feces in 1934.</title>
        <authorList>
            <person name="Attie O."/>
            <person name="Jayaprakash A."/>
            <person name="Shah H."/>
            <person name="Paulsen I.T."/>
            <person name="Morino M."/>
            <person name="Takahashi Y."/>
            <person name="Narumi I."/>
            <person name="Sachidanandam R."/>
            <person name="Satoh K."/>
            <person name="Ito M."/>
            <person name="Krulwich T.A."/>
        </authorList>
    </citation>
    <scope>NUCLEOTIDE SEQUENCE [LARGE SCALE GENOMIC DNA]</scope>
    <source>
        <strain evidence="7 9">AV1934</strain>
    </source>
</reference>
<dbReference type="GO" id="GO:0003677">
    <property type="term" value="F:DNA binding"/>
    <property type="evidence" value="ECO:0007669"/>
    <property type="project" value="UniProtKB-UniRule"/>
</dbReference>
<dbReference type="GO" id="GO:0004803">
    <property type="term" value="F:transposase activity"/>
    <property type="evidence" value="ECO:0007669"/>
    <property type="project" value="UniProtKB-UniRule"/>
</dbReference>
<name>A0A094WCG5_ALKAL</name>
<evidence type="ECO:0000256" key="3">
    <source>
        <dbReference type="ARBA" id="ARBA00022578"/>
    </source>
</evidence>
<dbReference type="Proteomes" id="UP000297014">
    <property type="component" value="Unassembled WGS sequence"/>
</dbReference>
<evidence type="ECO:0000256" key="1">
    <source>
        <dbReference type="ARBA" id="ARBA00002190"/>
    </source>
</evidence>
<organism evidence="7 9">
    <name type="scientific">Alkalihalobacillus alcalophilus ATCC 27647 = CGMCC 1.3604</name>
    <dbReference type="NCBI Taxonomy" id="1218173"/>
    <lineage>
        <taxon>Bacteria</taxon>
        <taxon>Bacillati</taxon>
        <taxon>Bacillota</taxon>
        <taxon>Bacilli</taxon>
        <taxon>Bacillales</taxon>
        <taxon>Bacillaceae</taxon>
        <taxon>Alkalihalobacillus</taxon>
    </lineage>
</organism>
<evidence type="ECO:0000256" key="6">
    <source>
        <dbReference type="RuleBase" id="RU365089"/>
    </source>
</evidence>
<dbReference type="OrthoDB" id="9779930at2"/>
<evidence type="ECO:0000256" key="2">
    <source>
        <dbReference type="ARBA" id="ARBA00010961"/>
    </source>
</evidence>
<sequence>MTQVQFNLNLESLTGKINHSNLDEITKAAIVLVFNEIMKKEQDDYLRASSYERIESRVDYRNGYYERELILSSGKITLKVPRTRSGEFSPSLFERYSRVEQSLVLSMMEMVIQGVSTRKVTHIVEQLCGQNVSKSFVSSMTEKLDPIVRKWSTRQLNAIYYPYVSVDAMYIKVREHQKVVSKAVYIAQGFTNRNKKEIIGFMVSHQESYEAWKEFLQSLKQRGLASPKLMISDAHQGLKKAISTVFIGTPWQRCTVHFKRNLFSELPKKGMEIEKAIIKDIFNSLDAEMAREKLEKFLVTYKENRKLQKTLTKLEEGFEDAIQFLNEPIKWQRHIRSTNSLERLNQEIRRREKVIRIFPNDNSAFRLIGALLIELDERKSQKNILS</sequence>
<dbReference type="eggNOG" id="COG3328">
    <property type="taxonomic scope" value="Bacteria"/>
</dbReference>
<dbReference type="PANTHER" id="PTHR33217:SF7">
    <property type="entry name" value="TRANSPOSASE FOR INSERTION SEQUENCE ELEMENT IS1081"/>
    <property type="match status" value="1"/>
</dbReference>